<keyword evidence="10" id="KW-0804">Transcription</keyword>
<feature type="domain" description="C2H2-type" evidence="14">
    <location>
        <begin position="596"/>
        <end position="624"/>
    </location>
</feature>
<evidence type="ECO:0000256" key="5">
    <source>
        <dbReference type="ARBA" id="ARBA00022723"/>
    </source>
</evidence>
<feature type="compositionally biased region" description="Basic and acidic residues" evidence="13">
    <location>
        <begin position="332"/>
        <end position="343"/>
    </location>
</feature>
<keyword evidence="2" id="KW-0489">Methyltransferase</keyword>
<keyword evidence="18" id="KW-1185">Reference proteome</keyword>
<evidence type="ECO:0000256" key="3">
    <source>
        <dbReference type="ARBA" id="ARBA00022679"/>
    </source>
</evidence>
<dbReference type="GO" id="GO:0032259">
    <property type="term" value="P:methylation"/>
    <property type="evidence" value="ECO:0007669"/>
    <property type="project" value="UniProtKB-KW"/>
</dbReference>
<dbReference type="SMART" id="SM00570">
    <property type="entry name" value="AWS"/>
    <property type="match status" value="1"/>
</dbReference>
<keyword evidence="7 12" id="KW-0863">Zinc-finger</keyword>
<feature type="compositionally biased region" description="Acidic residues" evidence="13">
    <location>
        <begin position="319"/>
        <end position="331"/>
    </location>
</feature>
<dbReference type="OrthoDB" id="6077919at2759"/>
<feature type="compositionally biased region" description="Basic residues" evidence="13">
    <location>
        <begin position="353"/>
        <end position="362"/>
    </location>
</feature>
<feature type="compositionally biased region" description="Polar residues" evidence="13">
    <location>
        <begin position="801"/>
        <end position="810"/>
    </location>
</feature>
<evidence type="ECO:0000313" key="18">
    <source>
        <dbReference type="Proteomes" id="UP000039324"/>
    </source>
</evidence>
<organism evidence="16 18">
    <name type="scientific">Plasmodiophora brassicae</name>
    <name type="common">Clubroot disease agent</name>
    <dbReference type="NCBI Taxonomy" id="37360"/>
    <lineage>
        <taxon>Eukaryota</taxon>
        <taxon>Sar</taxon>
        <taxon>Rhizaria</taxon>
        <taxon>Endomyxa</taxon>
        <taxon>Phytomyxea</taxon>
        <taxon>Plasmodiophorida</taxon>
        <taxon>Plasmodiophoridae</taxon>
        <taxon>Plasmodiophora</taxon>
    </lineage>
</organism>
<dbReference type="GO" id="GO:0010468">
    <property type="term" value="P:regulation of gene expression"/>
    <property type="evidence" value="ECO:0007669"/>
    <property type="project" value="TreeGrafter"/>
</dbReference>
<feature type="domain" description="C2H2-type" evidence="14">
    <location>
        <begin position="715"/>
        <end position="741"/>
    </location>
</feature>
<evidence type="ECO:0000259" key="15">
    <source>
        <dbReference type="PROSITE" id="PS50280"/>
    </source>
</evidence>
<dbReference type="GO" id="GO:0008270">
    <property type="term" value="F:zinc ion binding"/>
    <property type="evidence" value="ECO:0007669"/>
    <property type="project" value="UniProtKB-KW"/>
</dbReference>
<keyword evidence="9" id="KW-0805">Transcription regulation</keyword>
<feature type="region of interest" description="Disordered" evidence="13">
    <location>
        <begin position="1064"/>
        <end position="1084"/>
    </location>
</feature>
<evidence type="ECO:0000256" key="6">
    <source>
        <dbReference type="ARBA" id="ARBA00022737"/>
    </source>
</evidence>
<dbReference type="InterPro" id="IPR013087">
    <property type="entry name" value="Znf_C2H2_type"/>
</dbReference>
<feature type="region of interest" description="Disordered" evidence="13">
    <location>
        <begin position="429"/>
        <end position="459"/>
    </location>
</feature>
<keyword evidence="8" id="KW-0862">Zinc</keyword>
<dbReference type="InterPro" id="IPR001214">
    <property type="entry name" value="SET_dom"/>
</dbReference>
<feature type="domain" description="C2H2-type" evidence="14">
    <location>
        <begin position="773"/>
        <end position="796"/>
    </location>
</feature>
<feature type="region of interest" description="Disordered" evidence="13">
    <location>
        <begin position="1256"/>
        <end position="1365"/>
    </location>
</feature>
<keyword evidence="6" id="KW-0677">Repeat</keyword>
<dbReference type="InterPro" id="IPR036236">
    <property type="entry name" value="Znf_C2H2_sf"/>
</dbReference>
<feature type="compositionally biased region" description="Low complexity" evidence="13">
    <location>
        <begin position="1286"/>
        <end position="1311"/>
    </location>
</feature>
<protein>
    <submittedName>
        <fullName evidence="16">Uncharacterized protein</fullName>
    </submittedName>
</protein>
<keyword evidence="4" id="KW-0949">S-adenosyl-L-methionine</keyword>
<dbReference type="Pfam" id="PF23004">
    <property type="entry name" value="PHDvar_NSD"/>
    <property type="match status" value="1"/>
</dbReference>
<evidence type="ECO:0000313" key="16">
    <source>
        <dbReference type="EMBL" id="CEO95538.1"/>
    </source>
</evidence>
<feature type="region of interest" description="Disordered" evidence="13">
    <location>
        <begin position="797"/>
        <end position="823"/>
    </location>
</feature>
<dbReference type="Gene3D" id="2.170.270.10">
    <property type="entry name" value="SET domain"/>
    <property type="match status" value="1"/>
</dbReference>
<feature type="domain" description="C2H2-type" evidence="14">
    <location>
        <begin position="472"/>
        <end position="500"/>
    </location>
</feature>
<comment type="subcellular location">
    <subcellularLocation>
        <location evidence="1">Nucleus</location>
    </subcellularLocation>
</comment>
<dbReference type="Gene3D" id="3.30.160.60">
    <property type="entry name" value="Classic Zinc Finger"/>
    <property type="match status" value="5"/>
</dbReference>
<dbReference type="EMBL" id="OVEO01000014">
    <property type="protein sequence ID" value="SPR00412.1"/>
    <property type="molecule type" value="Genomic_DNA"/>
</dbReference>
<dbReference type="Proteomes" id="UP000290189">
    <property type="component" value="Unassembled WGS sequence"/>
</dbReference>
<dbReference type="CDD" id="cd15566">
    <property type="entry name" value="PHD3_NSD"/>
    <property type="match status" value="1"/>
</dbReference>
<evidence type="ECO:0000256" key="7">
    <source>
        <dbReference type="ARBA" id="ARBA00022771"/>
    </source>
</evidence>
<evidence type="ECO:0000256" key="11">
    <source>
        <dbReference type="ARBA" id="ARBA00023242"/>
    </source>
</evidence>
<dbReference type="GO" id="GO:0042054">
    <property type="term" value="F:histone methyltransferase activity"/>
    <property type="evidence" value="ECO:0007669"/>
    <property type="project" value="InterPro"/>
</dbReference>
<reference evidence="17 19" key="2">
    <citation type="submission" date="2018-03" db="EMBL/GenBank/DDBJ databases">
        <authorList>
            <person name="Fogelqvist J."/>
        </authorList>
    </citation>
    <scope>NUCLEOTIDE SEQUENCE [LARGE SCALE GENOMIC DNA]</scope>
</reference>
<evidence type="ECO:0000256" key="1">
    <source>
        <dbReference type="ARBA" id="ARBA00004123"/>
    </source>
</evidence>
<feature type="compositionally biased region" description="Polar residues" evidence="13">
    <location>
        <begin position="571"/>
        <end position="592"/>
    </location>
</feature>
<evidence type="ECO:0000256" key="9">
    <source>
        <dbReference type="ARBA" id="ARBA00023015"/>
    </source>
</evidence>
<dbReference type="PROSITE" id="PS50280">
    <property type="entry name" value="SET"/>
    <property type="match status" value="1"/>
</dbReference>
<keyword evidence="17" id="KW-0496">Mitochondrion</keyword>
<gene>
    <name evidence="16" type="ORF">PBRA_004264</name>
    <name evidence="17" type="ORF">PLBR_LOCUS7627</name>
</gene>
<feature type="compositionally biased region" description="Low complexity" evidence="13">
    <location>
        <begin position="837"/>
        <end position="846"/>
    </location>
</feature>
<feature type="region of interest" description="Disordered" evidence="13">
    <location>
        <begin position="830"/>
        <end position="849"/>
    </location>
</feature>
<dbReference type="SMART" id="SM00355">
    <property type="entry name" value="ZnF_C2H2"/>
    <property type="match status" value="10"/>
</dbReference>
<dbReference type="PROSITE" id="PS50157">
    <property type="entry name" value="ZINC_FINGER_C2H2_2"/>
    <property type="match status" value="8"/>
</dbReference>
<accession>A0A0G4IK49</accession>
<dbReference type="PANTHER" id="PTHR16515">
    <property type="entry name" value="PR DOMAIN ZINC FINGER PROTEIN"/>
    <property type="match status" value="1"/>
</dbReference>
<dbReference type="PANTHER" id="PTHR16515:SF49">
    <property type="entry name" value="GASTRULA ZINC FINGER PROTEIN XLCGF49.1-LIKE-RELATED"/>
    <property type="match status" value="1"/>
</dbReference>
<dbReference type="PROSITE" id="PS00028">
    <property type="entry name" value="ZINC_FINGER_C2H2_1"/>
    <property type="match status" value="6"/>
</dbReference>
<dbReference type="Pfam" id="PF00856">
    <property type="entry name" value="SET"/>
    <property type="match status" value="1"/>
</dbReference>
<evidence type="ECO:0000256" key="2">
    <source>
        <dbReference type="ARBA" id="ARBA00022603"/>
    </source>
</evidence>
<reference evidence="16 18" key="1">
    <citation type="submission" date="2015-02" db="EMBL/GenBank/DDBJ databases">
        <authorList>
            <person name="Chooi Y.-H."/>
        </authorList>
    </citation>
    <scope>NUCLEOTIDE SEQUENCE [LARGE SCALE GENOMIC DNA]</scope>
    <source>
        <strain evidence="16">E3</strain>
    </source>
</reference>
<keyword evidence="11" id="KW-0539">Nucleus</keyword>
<feature type="compositionally biased region" description="Polar residues" evidence="13">
    <location>
        <begin position="431"/>
        <end position="446"/>
    </location>
</feature>
<feature type="region of interest" description="Disordered" evidence="13">
    <location>
        <begin position="1213"/>
        <end position="1235"/>
    </location>
</feature>
<feature type="region of interest" description="Disordered" evidence="13">
    <location>
        <begin position="556"/>
        <end position="592"/>
    </location>
</feature>
<dbReference type="EMBL" id="CDSF01000024">
    <property type="protein sequence ID" value="CEO95538.1"/>
    <property type="molecule type" value="Genomic_DNA"/>
</dbReference>
<dbReference type="InterPro" id="IPR055198">
    <property type="entry name" value="NSD_PHD"/>
</dbReference>
<dbReference type="Pfam" id="PF22908">
    <property type="entry name" value="PHD_NSD"/>
    <property type="match status" value="1"/>
</dbReference>
<dbReference type="InterPro" id="IPR055197">
    <property type="entry name" value="PHDvar_NSD"/>
</dbReference>
<evidence type="ECO:0000256" key="10">
    <source>
        <dbReference type="ARBA" id="ARBA00023163"/>
    </source>
</evidence>
<evidence type="ECO:0000256" key="4">
    <source>
        <dbReference type="ARBA" id="ARBA00022691"/>
    </source>
</evidence>
<feature type="region of interest" description="Disordered" evidence="13">
    <location>
        <begin position="227"/>
        <end position="367"/>
    </location>
</feature>
<dbReference type="InterPro" id="IPR006560">
    <property type="entry name" value="AWS_dom"/>
</dbReference>
<feature type="domain" description="C2H2-type" evidence="14">
    <location>
        <begin position="686"/>
        <end position="714"/>
    </location>
</feature>
<feature type="domain" description="C2H2-type" evidence="14">
    <location>
        <begin position="1374"/>
        <end position="1404"/>
    </location>
</feature>
<evidence type="ECO:0000313" key="19">
    <source>
        <dbReference type="Proteomes" id="UP000290189"/>
    </source>
</evidence>
<dbReference type="SUPFAM" id="SSF57667">
    <property type="entry name" value="beta-beta-alpha zinc fingers"/>
    <property type="match status" value="4"/>
</dbReference>
<dbReference type="SUPFAM" id="SSF82199">
    <property type="entry name" value="SET domain"/>
    <property type="match status" value="1"/>
</dbReference>
<keyword evidence="5" id="KW-0479">Metal-binding</keyword>
<geneLocation type="mitochondrion" evidence="17"/>
<dbReference type="Pfam" id="PF13912">
    <property type="entry name" value="zf-C2H2_6"/>
    <property type="match status" value="1"/>
</dbReference>
<keyword evidence="3" id="KW-0808">Transferase</keyword>
<sequence length="1410" mass="153937">MVGHVGLWMEKVRGSCCNCVSHDMTAHAVNDGASDERELRLSSILASRATAAATGRERAASGSERSWCAVCESLFDEDDMSRRTCTGLCRRSFHSFCISSDPGIDHAPFVCRQCVAQEHACFQCGETAPDSELRHCSVRSCAKFFHQACWKEAGGGTKPVCGRHHCQRCVRRGLPVEDRNPDPVHRCIRCPKSWDLKCIPKGSFRLDFRPSTFLICPDHTPWPTSARLSADIGRRGGPSSDVSSDEDSASATGEFIPFDLPTEWTSDAGGTAVDADELPQAPVLQPAESTSSKSRRLRSSKQAPDAAPANDAVEPDAVNGEDEDRMEEESEDVRKGETPEGVKGELVSEPTRRGRGHHRKHSGAFSKKANAKVLSQCHYCDREFRYSYSRNQHERDEHPEQCPLQCPNCRAGFHSQRPLEKHLAHGCGLSQAEQTPSQPLSPTTQRSADDSSVPKLRPRRSVVYDSAPIGAICCDYCPKTFHQMSNLKTHERQCHPEQCPLHCAGCGAPFHSNVPLERHTAECEAFQRLLAVASDDHQSAASDVDMIDKMEDVDDVADDESMSEGERRPSNRLSHGSSTGRRSSWATGSQASSGQYPCSLCDRVFTQVSAINAHERNAHPEICPLHCMYCDKPFHTVPPLERHQMSCPDRNEAKETPPPAQPADMPIRIHLPGFKTNPMYREAGQFRCSFCSTSFDRRFALTTHEREVHPDLVPFRCPICGSGFSSRTALESHANFCMDHTCEECGRDFFSRHALEKHAADNGHNAGPPMEPIVCPHCSKTFKWQRSLDHHLVRVHKETPGGQSSGNQQLFYRPPTPTSTLLNFVPRKRLRNADDGSMSSSSSSSSAEYDDAYKAIDENVYVCSKPAPTEPPPLCECSGPGPLCVDDSCINVRARIECDVSAHECANQRFQRKEFSRNADSLSVVPDASDGSPCLTTTTDIPSGSLIVEFVGEVLDAAARRTRSSPRPIMLRLTQHLTVDATRFGNVSRFIQHCRSHPPPSNGGAHAVTDGPSITGPNCSTTVWSANGVLHIGVFAARDIAAGSKLTVDMGQSGRVAYDNVLRKNNHRDSSSGTPSGSVGLGGLPIPRAMPSPLNIYDRERLPSQMQFDAVVSYQLDKGVDPHAAEAKIAGVYLIRNWRRSFAEFAANSAKHFRIGQTKDIADNLAAYEKLNKQRVRRPPPAAVEALRTAPSTSPIRMGRVPDARVVMPPVSLLPTPRQLGEGDSSSDESSFDAAASAAIAEEVDIALDFELDEDDGSSVVNLSSSKRDPQRDRDSSRHRTPPPRSSRGPSTKGTPGSSSTQPDESSSSASRRAVIGGIVEPVNNGDESLLGRRSASEVVQSTEDDANDCDASSSSSPPPGRENGAIPMAIDRFTCEQCHKSFERLGELRSHVEHRCRRSGAAAAIAGVV</sequence>
<dbReference type="Proteomes" id="UP000039324">
    <property type="component" value="Unassembled WGS sequence"/>
</dbReference>
<dbReference type="InterPro" id="IPR050331">
    <property type="entry name" value="Zinc_finger"/>
</dbReference>
<dbReference type="InterPro" id="IPR046341">
    <property type="entry name" value="SET_dom_sf"/>
</dbReference>
<evidence type="ECO:0000256" key="13">
    <source>
        <dbReference type="SAM" id="MobiDB-lite"/>
    </source>
</evidence>
<name>A0A0G4IK49_PLABS</name>
<evidence type="ECO:0000256" key="8">
    <source>
        <dbReference type="ARBA" id="ARBA00022833"/>
    </source>
</evidence>
<evidence type="ECO:0000256" key="12">
    <source>
        <dbReference type="PROSITE-ProRule" id="PRU00042"/>
    </source>
</evidence>
<dbReference type="OMA" id="TWRCGWC"/>
<feature type="domain" description="C2H2-type" evidence="14">
    <location>
        <begin position="375"/>
        <end position="403"/>
    </location>
</feature>
<dbReference type="GO" id="GO:0005634">
    <property type="term" value="C:nucleus"/>
    <property type="evidence" value="ECO:0007669"/>
    <property type="project" value="UniProtKB-SubCell"/>
</dbReference>
<feature type="domain" description="C2H2-type" evidence="14">
    <location>
        <begin position="740"/>
        <end position="769"/>
    </location>
</feature>
<feature type="domain" description="SET" evidence="15">
    <location>
        <begin position="920"/>
        <end position="1051"/>
    </location>
</feature>
<evidence type="ECO:0000259" key="14">
    <source>
        <dbReference type="PROSITE" id="PS50157"/>
    </source>
</evidence>
<evidence type="ECO:0000313" key="17">
    <source>
        <dbReference type="EMBL" id="SPR00412.1"/>
    </source>
</evidence>
<feature type="compositionally biased region" description="Basic and acidic residues" evidence="13">
    <location>
        <begin position="1266"/>
        <end position="1278"/>
    </location>
</feature>
<dbReference type="SMART" id="SM00317">
    <property type="entry name" value="SET"/>
    <property type="match status" value="1"/>
</dbReference>
<proteinExistence type="predicted"/>